<feature type="compositionally biased region" description="Acidic residues" evidence="5">
    <location>
        <begin position="227"/>
        <end position="246"/>
    </location>
</feature>
<dbReference type="GO" id="GO:0005634">
    <property type="term" value="C:nucleus"/>
    <property type="evidence" value="ECO:0007669"/>
    <property type="project" value="UniProtKB-SubCell"/>
</dbReference>
<proteinExistence type="inferred from homology"/>
<dbReference type="Proteomes" id="UP001166286">
    <property type="component" value="Unassembled WGS sequence"/>
</dbReference>
<gene>
    <name evidence="6" type="ORF">JMJ35_007769</name>
</gene>
<feature type="region of interest" description="Disordered" evidence="5">
    <location>
        <begin position="216"/>
        <end position="246"/>
    </location>
</feature>
<reference evidence="6" key="1">
    <citation type="submission" date="2023-03" db="EMBL/GenBank/DDBJ databases">
        <title>Complete genome of Cladonia borealis.</title>
        <authorList>
            <person name="Park H."/>
        </authorList>
    </citation>
    <scope>NUCLEOTIDE SEQUENCE</scope>
    <source>
        <strain evidence="6">ANT050790</strain>
    </source>
</reference>
<comment type="subcellular location">
    <subcellularLocation>
        <location evidence="1">Nucleus</location>
    </subcellularLocation>
</comment>
<dbReference type="PANTHER" id="PTHR13026">
    <property type="entry name" value="NNP-1 PROTEIN NOVEL NUCLEAR PROTEIN 1 NOP52"/>
    <property type="match status" value="1"/>
</dbReference>
<evidence type="ECO:0000256" key="5">
    <source>
        <dbReference type="SAM" id="MobiDB-lite"/>
    </source>
</evidence>
<protein>
    <recommendedName>
        <fullName evidence="8">Nucleolar protein NOP52 variant</fullName>
    </recommendedName>
</protein>
<comment type="caution">
    <text evidence="6">The sequence shown here is derived from an EMBL/GenBank/DDBJ whole genome shotgun (WGS) entry which is preliminary data.</text>
</comment>
<keyword evidence="7" id="KW-1185">Reference proteome</keyword>
<evidence type="ECO:0000313" key="6">
    <source>
        <dbReference type="EMBL" id="KAK0509375.1"/>
    </source>
</evidence>
<organism evidence="6 7">
    <name type="scientific">Cladonia borealis</name>
    <dbReference type="NCBI Taxonomy" id="184061"/>
    <lineage>
        <taxon>Eukaryota</taxon>
        <taxon>Fungi</taxon>
        <taxon>Dikarya</taxon>
        <taxon>Ascomycota</taxon>
        <taxon>Pezizomycotina</taxon>
        <taxon>Lecanoromycetes</taxon>
        <taxon>OSLEUM clade</taxon>
        <taxon>Lecanoromycetidae</taxon>
        <taxon>Lecanorales</taxon>
        <taxon>Lecanorineae</taxon>
        <taxon>Cladoniaceae</taxon>
        <taxon>Cladonia</taxon>
    </lineage>
</organism>
<evidence type="ECO:0000256" key="1">
    <source>
        <dbReference type="ARBA" id="ARBA00004123"/>
    </source>
</evidence>
<comment type="similarity">
    <text evidence="2">Belongs to the RRP1 family.</text>
</comment>
<keyword evidence="3" id="KW-0698">rRNA processing</keyword>
<dbReference type="AlphaFoldDB" id="A0AA39QWI3"/>
<evidence type="ECO:0000256" key="4">
    <source>
        <dbReference type="ARBA" id="ARBA00023242"/>
    </source>
</evidence>
<feature type="compositionally biased region" description="Basic and acidic residues" evidence="5">
    <location>
        <begin position="216"/>
        <end position="226"/>
    </location>
</feature>
<evidence type="ECO:0000313" key="7">
    <source>
        <dbReference type="Proteomes" id="UP001166286"/>
    </source>
</evidence>
<accession>A0AA39QWI3</accession>
<keyword evidence="4" id="KW-0539">Nucleus</keyword>
<dbReference type="GO" id="GO:0030688">
    <property type="term" value="C:preribosome, small subunit precursor"/>
    <property type="evidence" value="ECO:0007669"/>
    <property type="project" value="InterPro"/>
</dbReference>
<sequence>MASDIRETPFVKQLAANDRPTREKALDSLRTYLTSGRDFTRTDLLKIWKGLFFCIYHTPPPSPYAPQTHLTHSLTSLLLSLPTPLFIPFLTAFWSTINTYYPSLPHLRLDKYLYLIRQYIASSFNYLSRQGWYEGLVGAWVEMMQGKGEEGVGPLSVRDGRVSDGVRYHVLDVWVDGLVGAEGWEEVVRKGGVMRPVEELRVGGRTKTVRERAREVLEDERLKDEEGEKAEEEAGNEDGEWGGLED</sequence>
<evidence type="ECO:0000256" key="2">
    <source>
        <dbReference type="ARBA" id="ARBA00006374"/>
    </source>
</evidence>
<dbReference type="Pfam" id="PF05997">
    <property type="entry name" value="Nop52"/>
    <property type="match status" value="1"/>
</dbReference>
<dbReference type="PANTHER" id="PTHR13026:SF0">
    <property type="entry name" value="RIBOSOMAL RNA PROCESSING 1B"/>
    <property type="match status" value="1"/>
</dbReference>
<evidence type="ECO:0000256" key="3">
    <source>
        <dbReference type="ARBA" id="ARBA00022552"/>
    </source>
</evidence>
<dbReference type="GO" id="GO:0006364">
    <property type="term" value="P:rRNA processing"/>
    <property type="evidence" value="ECO:0007669"/>
    <property type="project" value="UniProtKB-KW"/>
</dbReference>
<evidence type="ECO:0008006" key="8">
    <source>
        <dbReference type="Google" id="ProtNLM"/>
    </source>
</evidence>
<dbReference type="EMBL" id="JAFEKC020000018">
    <property type="protein sequence ID" value="KAK0509375.1"/>
    <property type="molecule type" value="Genomic_DNA"/>
</dbReference>
<dbReference type="InterPro" id="IPR010301">
    <property type="entry name" value="RRP1"/>
</dbReference>
<name>A0AA39QWI3_9LECA</name>